<dbReference type="AlphaFoldDB" id="A0A9D4VD52"/>
<accession>A0A9D4VD52</accession>
<reference evidence="2" key="1">
    <citation type="submission" date="2021-01" db="EMBL/GenBank/DDBJ databases">
        <title>Adiantum capillus-veneris genome.</title>
        <authorList>
            <person name="Fang Y."/>
            <person name="Liao Q."/>
        </authorList>
    </citation>
    <scope>NUCLEOTIDE SEQUENCE</scope>
    <source>
        <strain evidence="2">H3</strain>
        <tissue evidence="2">Leaf</tissue>
    </source>
</reference>
<sequence>MPSVVASYLRGDKPLPLKPLSSHRADHFPTGHYPTSVRVPSWTHFTLPKAQLGANYSQQPKGARPADGEAPSGRKQQSLKPADVGWLGINWRWESKVRCRTRVRQHLLASPALLLQALSWEIGEGMIQGVLRLVYG</sequence>
<evidence type="ECO:0000313" key="3">
    <source>
        <dbReference type="Proteomes" id="UP000886520"/>
    </source>
</evidence>
<organism evidence="2 3">
    <name type="scientific">Adiantum capillus-veneris</name>
    <name type="common">Maidenhair fern</name>
    <dbReference type="NCBI Taxonomy" id="13818"/>
    <lineage>
        <taxon>Eukaryota</taxon>
        <taxon>Viridiplantae</taxon>
        <taxon>Streptophyta</taxon>
        <taxon>Embryophyta</taxon>
        <taxon>Tracheophyta</taxon>
        <taxon>Polypodiopsida</taxon>
        <taxon>Polypodiidae</taxon>
        <taxon>Polypodiales</taxon>
        <taxon>Pteridineae</taxon>
        <taxon>Pteridaceae</taxon>
        <taxon>Vittarioideae</taxon>
        <taxon>Adiantum</taxon>
    </lineage>
</organism>
<feature type="region of interest" description="Disordered" evidence="1">
    <location>
        <begin position="53"/>
        <end position="81"/>
    </location>
</feature>
<gene>
    <name evidence="2" type="ORF">GOP47_0000212</name>
</gene>
<name>A0A9D4VD52_ADICA</name>
<dbReference type="EMBL" id="JABFUD020000001">
    <property type="protein sequence ID" value="KAI5084043.1"/>
    <property type="molecule type" value="Genomic_DNA"/>
</dbReference>
<evidence type="ECO:0000256" key="1">
    <source>
        <dbReference type="SAM" id="MobiDB-lite"/>
    </source>
</evidence>
<evidence type="ECO:0000313" key="2">
    <source>
        <dbReference type="EMBL" id="KAI5084043.1"/>
    </source>
</evidence>
<protein>
    <submittedName>
        <fullName evidence="2">Uncharacterized protein</fullName>
    </submittedName>
</protein>
<keyword evidence="3" id="KW-1185">Reference proteome</keyword>
<proteinExistence type="predicted"/>
<dbReference type="Proteomes" id="UP000886520">
    <property type="component" value="Chromosome 1"/>
</dbReference>
<comment type="caution">
    <text evidence="2">The sequence shown here is derived from an EMBL/GenBank/DDBJ whole genome shotgun (WGS) entry which is preliminary data.</text>
</comment>